<evidence type="ECO:0008006" key="3">
    <source>
        <dbReference type="Google" id="ProtNLM"/>
    </source>
</evidence>
<dbReference type="RefSeq" id="WP_183275316.1">
    <property type="nucleotide sequence ID" value="NZ_JACHXV010000009.1"/>
</dbReference>
<protein>
    <recommendedName>
        <fullName evidence="3">DUF484 family protein</fullName>
    </recommendedName>
</protein>
<organism evidence="1 2">
    <name type="scientific">Endobacter medicaginis</name>
    <dbReference type="NCBI Taxonomy" id="1181271"/>
    <lineage>
        <taxon>Bacteria</taxon>
        <taxon>Pseudomonadati</taxon>
        <taxon>Pseudomonadota</taxon>
        <taxon>Alphaproteobacteria</taxon>
        <taxon>Acetobacterales</taxon>
        <taxon>Acetobacteraceae</taxon>
        <taxon>Endobacter</taxon>
    </lineage>
</organism>
<name>A0A839V269_9PROT</name>
<gene>
    <name evidence="1" type="ORF">FHR90_002449</name>
</gene>
<keyword evidence="2" id="KW-1185">Reference proteome</keyword>
<proteinExistence type="predicted"/>
<evidence type="ECO:0000313" key="1">
    <source>
        <dbReference type="EMBL" id="MBB3174604.1"/>
    </source>
</evidence>
<dbReference type="EMBL" id="JACHXV010000009">
    <property type="protein sequence ID" value="MBB3174604.1"/>
    <property type="molecule type" value="Genomic_DNA"/>
</dbReference>
<dbReference type="InterPro" id="IPR029016">
    <property type="entry name" value="GAF-like_dom_sf"/>
</dbReference>
<sequence length="217" mass="22692">MSATIDSAAVVRFLRDNPDFLTRHPELYRHLAPPARPHGEVLADHMASMLHRARLDAADARAKAETRLGTERAGADLAVRVRVCVLALLGEDDVGEWVEHSLPGLLGIDAAGLRREGDGLAAGSINALLGAAGVRLDAAPSPELRRMLHGSAAPLAQHAAYVRVPAGTAACVLALACRDREVASGAAGAEALGFLGEAIGACLSRLARARMRVVARQ</sequence>
<dbReference type="AlphaFoldDB" id="A0A839V269"/>
<comment type="caution">
    <text evidence="1">The sequence shown here is derived from an EMBL/GenBank/DDBJ whole genome shotgun (WGS) entry which is preliminary data.</text>
</comment>
<evidence type="ECO:0000313" key="2">
    <source>
        <dbReference type="Proteomes" id="UP000557688"/>
    </source>
</evidence>
<dbReference type="Proteomes" id="UP000557688">
    <property type="component" value="Unassembled WGS sequence"/>
</dbReference>
<reference evidence="1 2" key="1">
    <citation type="submission" date="2020-08" db="EMBL/GenBank/DDBJ databases">
        <title>Genomic Encyclopedia of Type Strains, Phase III (KMG-III): the genomes of soil and plant-associated and newly described type strains.</title>
        <authorList>
            <person name="Whitman W."/>
        </authorList>
    </citation>
    <scope>NUCLEOTIDE SEQUENCE [LARGE SCALE GENOMIC DNA]</scope>
    <source>
        <strain evidence="1 2">CECT 8088</strain>
    </source>
</reference>
<dbReference type="Gene3D" id="3.30.450.40">
    <property type="match status" value="1"/>
</dbReference>
<accession>A0A839V269</accession>